<organism evidence="1 2">
    <name type="scientific">Rubripirellula lacrimiformis</name>
    <dbReference type="NCBI Taxonomy" id="1930273"/>
    <lineage>
        <taxon>Bacteria</taxon>
        <taxon>Pseudomonadati</taxon>
        <taxon>Planctomycetota</taxon>
        <taxon>Planctomycetia</taxon>
        <taxon>Pirellulales</taxon>
        <taxon>Pirellulaceae</taxon>
        <taxon>Rubripirellula</taxon>
    </lineage>
</organism>
<dbReference type="AlphaFoldDB" id="A0A517NBF9"/>
<dbReference type="Proteomes" id="UP000318538">
    <property type="component" value="Chromosome"/>
</dbReference>
<proteinExistence type="predicted"/>
<evidence type="ECO:0000313" key="2">
    <source>
        <dbReference type="Proteomes" id="UP000318538"/>
    </source>
</evidence>
<sequence length="204" mass="22448">MDCWRARFSRRAQAAIPMHGKMTSELMMMTGHASPMLMTSIAAVIISWTPAAIIAESRHSRNETADVSTTANTTGMFAANIIPPVWSSPPDRSKMTVNQPNAIAQAAATVVSSAVPRDRDFTLVEHFVLGGAYGFVSGSVVTNSFLLQSWDKHTAYRSKSYSKNSNRRTKNLLRHWRKIGKLICCTAAGWQGRIFDSTNSRGKP</sequence>
<reference evidence="1 2" key="1">
    <citation type="submission" date="2019-02" db="EMBL/GenBank/DDBJ databases">
        <title>Deep-cultivation of Planctomycetes and their phenomic and genomic characterization uncovers novel biology.</title>
        <authorList>
            <person name="Wiegand S."/>
            <person name="Jogler M."/>
            <person name="Boedeker C."/>
            <person name="Pinto D."/>
            <person name="Vollmers J."/>
            <person name="Rivas-Marin E."/>
            <person name="Kohn T."/>
            <person name="Peeters S.H."/>
            <person name="Heuer A."/>
            <person name="Rast P."/>
            <person name="Oberbeckmann S."/>
            <person name="Bunk B."/>
            <person name="Jeske O."/>
            <person name="Meyerdierks A."/>
            <person name="Storesund J.E."/>
            <person name="Kallscheuer N."/>
            <person name="Luecker S."/>
            <person name="Lage O.M."/>
            <person name="Pohl T."/>
            <person name="Merkel B.J."/>
            <person name="Hornburger P."/>
            <person name="Mueller R.-W."/>
            <person name="Bruemmer F."/>
            <person name="Labrenz M."/>
            <person name="Spormann A.M."/>
            <person name="Op den Camp H."/>
            <person name="Overmann J."/>
            <person name="Amann R."/>
            <person name="Jetten M.S.M."/>
            <person name="Mascher T."/>
            <person name="Medema M.H."/>
            <person name="Devos D.P."/>
            <person name="Kaster A.-K."/>
            <person name="Ovreas L."/>
            <person name="Rohde M."/>
            <person name="Galperin M.Y."/>
            <person name="Jogler C."/>
        </authorList>
    </citation>
    <scope>NUCLEOTIDE SEQUENCE [LARGE SCALE GENOMIC DNA]</scope>
    <source>
        <strain evidence="1 2">K22_7</strain>
    </source>
</reference>
<accession>A0A517NBF9</accession>
<evidence type="ECO:0000313" key="1">
    <source>
        <dbReference type="EMBL" id="QDT04479.1"/>
    </source>
</evidence>
<dbReference type="EMBL" id="CP036525">
    <property type="protein sequence ID" value="QDT04479.1"/>
    <property type="molecule type" value="Genomic_DNA"/>
</dbReference>
<name>A0A517NBF9_9BACT</name>
<protein>
    <submittedName>
        <fullName evidence="1">Uncharacterized protein</fullName>
    </submittedName>
</protein>
<keyword evidence="2" id="KW-1185">Reference proteome</keyword>
<dbReference type="KEGG" id="rlc:K227x_28700"/>
<gene>
    <name evidence="1" type="ORF">K227x_28700</name>
</gene>